<dbReference type="InterPro" id="IPR011059">
    <property type="entry name" value="Metal-dep_hydrolase_composite"/>
</dbReference>
<dbReference type="CDD" id="cd01303">
    <property type="entry name" value="GDEase"/>
    <property type="match status" value="1"/>
</dbReference>
<dbReference type="GO" id="GO:0006147">
    <property type="term" value="P:guanine catabolic process"/>
    <property type="evidence" value="ECO:0007669"/>
    <property type="project" value="UniProtKB-UniRule"/>
</dbReference>
<evidence type="ECO:0000256" key="6">
    <source>
        <dbReference type="ARBA" id="ARBA00022833"/>
    </source>
</evidence>
<dbReference type="NCBIfam" id="TIGR02967">
    <property type="entry name" value="guan_deamin"/>
    <property type="match status" value="1"/>
</dbReference>
<comment type="catalytic activity">
    <reaction evidence="8">
        <text>guanine + H2O + H(+) = xanthine + NH4(+)</text>
        <dbReference type="Rhea" id="RHEA:14665"/>
        <dbReference type="ChEBI" id="CHEBI:15377"/>
        <dbReference type="ChEBI" id="CHEBI:15378"/>
        <dbReference type="ChEBI" id="CHEBI:16235"/>
        <dbReference type="ChEBI" id="CHEBI:17712"/>
        <dbReference type="ChEBI" id="CHEBI:28938"/>
        <dbReference type="EC" id="3.5.4.3"/>
    </reaction>
</comment>
<dbReference type="Proteomes" id="UP000236959">
    <property type="component" value="Unassembled WGS sequence"/>
</dbReference>
<dbReference type="SUPFAM" id="SSF51338">
    <property type="entry name" value="Composite domain of metallo-dependent hydrolases"/>
    <property type="match status" value="2"/>
</dbReference>
<accession>A0A2S3UNB3</accession>
<dbReference type="InterPro" id="IPR006680">
    <property type="entry name" value="Amidohydro-rel"/>
</dbReference>
<evidence type="ECO:0000259" key="9">
    <source>
        <dbReference type="Pfam" id="PF01979"/>
    </source>
</evidence>
<sequence length="494" mass="54502">MHGLREISLQLDTPHMQISFSKPAKMIHCSFLPRDLKQGTASSALFEPQDQGFRFLPDQTADQNTKILRGRLLSFSAVARGPEDTSAYSYEEDGALLVRDGKIVAKGVFSEIRDAAPETAEITDHRPHLILPGFIDTHIHFPQAEIIASWADQLLDWLNDYTFPTELKFENKAHGKRIAGEFYDALIAHGTTTAVAYCSSHPNSVDAYFEEAETRGMLMLGGKTMMDRNAPEALCDTAQSSYDDSKALLAKWHGRGRAHYVITPRFAITSTPEQLEAAGTLLKEQPDCHLQTHINENHNEIAFTRELYPDAGHYLGVYESFGLLGPRTLLGHCIHMTGHEMQVMRETGSVAVFCPTSNLFLGSGLFDKAGMESAGIPTAIATDVGGGTSYSMLRTLDEGYKILQLQRQRMHPLTSFYWVTLGNANALSMSDRIGTLEPGTDADLVVLDAKATPPMALRMETVETLSEELFILQTLGDDRAVAETYVAGERQKTG</sequence>
<evidence type="ECO:0000256" key="3">
    <source>
        <dbReference type="ARBA" id="ARBA00012781"/>
    </source>
</evidence>
<evidence type="ECO:0000313" key="11">
    <source>
        <dbReference type="Proteomes" id="UP000236959"/>
    </source>
</evidence>
<organism evidence="10 11">
    <name type="scientific">Roseibium marinum</name>
    <dbReference type="NCBI Taxonomy" id="281252"/>
    <lineage>
        <taxon>Bacteria</taxon>
        <taxon>Pseudomonadati</taxon>
        <taxon>Pseudomonadota</taxon>
        <taxon>Alphaproteobacteria</taxon>
        <taxon>Hyphomicrobiales</taxon>
        <taxon>Stappiaceae</taxon>
        <taxon>Roseibium</taxon>
    </lineage>
</organism>
<gene>
    <name evidence="10" type="ORF">CLV41_110211</name>
</gene>
<dbReference type="GO" id="GO:0008892">
    <property type="term" value="F:guanine deaminase activity"/>
    <property type="evidence" value="ECO:0007669"/>
    <property type="project" value="UniProtKB-UniRule"/>
</dbReference>
<dbReference type="Gene3D" id="3.20.20.140">
    <property type="entry name" value="Metal-dependent hydrolases"/>
    <property type="match status" value="1"/>
</dbReference>
<proteinExistence type="inferred from homology"/>
<comment type="caution">
    <text evidence="10">The sequence shown here is derived from an EMBL/GenBank/DDBJ whole genome shotgun (WGS) entry which is preliminary data.</text>
</comment>
<evidence type="ECO:0000256" key="7">
    <source>
        <dbReference type="NCBIfam" id="TIGR02967"/>
    </source>
</evidence>
<keyword evidence="4 8" id="KW-0479">Metal-binding</keyword>
<feature type="domain" description="Amidohydrolase-related" evidence="9">
    <location>
        <begin position="130"/>
        <end position="489"/>
    </location>
</feature>
<evidence type="ECO:0000256" key="4">
    <source>
        <dbReference type="ARBA" id="ARBA00022723"/>
    </source>
</evidence>
<comment type="pathway">
    <text evidence="1 8">Purine metabolism; guanine degradation; xanthine from guanine: step 1/1.</text>
</comment>
<dbReference type="EMBL" id="PPCN01000010">
    <property type="protein sequence ID" value="POF29207.1"/>
    <property type="molecule type" value="Genomic_DNA"/>
</dbReference>
<dbReference type="PANTHER" id="PTHR11271:SF6">
    <property type="entry name" value="GUANINE DEAMINASE"/>
    <property type="match status" value="1"/>
</dbReference>
<dbReference type="EC" id="3.5.4.3" evidence="3 7"/>
<keyword evidence="5 8" id="KW-0378">Hydrolase</keyword>
<dbReference type="GO" id="GO:0005829">
    <property type="term" value="C:cytosol"/>
    <property type="evidence" value="ECO:0007669"/>
    <property type="project" value="TreeGrafter"/>
</dbReference>
<dbReference type="AlphaFoldDB" id="A0A2S3UNB3"/>
<dbReference type="InterPro" id="IPR032466">
    <property type="entry name" value="Metal_Hydrolase"/>
</dbReference>
<evidence type="ECO:0000256" key="8">
    <source>
        <dbReference type="RuleBase" id="RU366009"/>
    </source>
</evidence>
<dbReference type="InterPro" id="IPR051607">
    <property type="entry name" value="Metallo-dep_hydrolases"/>
</dbReference>
<dbReference type="FunFam" id="3.20.20.140:FF:000022">
    <property type="entry name" value="Guanine deaminase"/>
    <property type="match status" value="1"/>
</dbReference>
<reference evidence="10 11" key="1">
    <citation type="submission" date="2018-01" db="EMBL/GenBank/DDBJ databases">
        <title>Genomic Encyclopedia of Archaeal and Bacterial Type Strains, Phase II (KMG-II): from individual species to whole genera.</title>
        <authorList>
            <person name="Goeker M."/>
        </authorList>
    </citation>
    <scope>NUCLEOTIDE SEQUENCE [LARGE SCALE GENOMIC DNA]</scope>
    <source>
        <strain evidence="10 11">DSM 17023</strain>
    </source>
</reference>
<dbReference type="Gene3D" id="2.30.40.10">
    <property type="entry name" value="Urease, subunit C, domain 1"/>
    <property type="match status" value="1"/>
</dbReference>
<dbReference type="NCBIfam" id="NF006679">
    <property type="entry name" value="PRK09228.1"/>
    <property type="match status" value="1"/>
</dbReference>
<keyword evidence="11" id="KW-1185">Reference proteome</keyword>
<evidence type="ECO:0000256" key="5">
    <source>
        <dbReference type="ARBA" id="ARBA00022801"/>
    </source>
</evidence>
<comment type="function">
    <text evidence="8">Catalyzes the hydrolytic deamination of guanine, producing xanthine and ammonia.</text>
</comment>
<dbReference type="UniPathway" id="UPA00603">
    <property type="reaction ID" value="UER00660"/>
</dbReference>
<evidence type="ECO:0000256" key="1">
    <source>
        <dbReference type="ARBA" id="ARBA00004984"/>
    </source>
</evidence>
<dbReference type="Pfam" id="PF01979">
    <property type="entry name" value="Amidohydro_1"/>
    <property type="match status" value="1"/>
</dbReference>
<evidence type="ECO:0000313" key="10">
    <source>
        <dbReference type="EMBL" id="POF29207.1"/>
    </source>
</evidence>
<dbReference type="SUPFAM" id="SSF51556">
    <property type="entry name" value="Metallo-dependent hydrolases"/>
    <property type="match status" value="1"/>
</dbReference>
<dbReference type="InterPro" id="IPR014311">
    <property type="entry name" value="Guanine_deaminase"/>
</dbReference>
<comment type="cofactor">
    <cofactor evidence="8">
        <name>Zn(2+)</name>
        <dbReference type="ChEBI" id="CHEBI:29105"/>
    </cofactor>
    <text evidence="8">Binds 1 zinc ion per subunit.</text>
</comment>
<evidence type="ECO:0000256" key="2">
    <source>
        <dbReference type="ARBA" id="ARBA00006745"/>
    </source>
</evidence>
<dbReference type="PANTHER" id="PTHR11271">
    <property type="entry name" value="GUANINE DEAMINASE"/>
    <property type="match status" value="1"/>
</dbReference>
<keyword evidence="6 8" id="KW-0862">Zinc</keyword>
<name>A0A2S3UNB3_9HYPH</name>
<dbReference type="GO" id="GO:0008270">
    <property type="term" value="F:zinc ion binding"/>
    <property type="evidence" value="ECO:0007669"/>
    <property type="project" value="UniProtKB-UniRule"/>
</dbReference>
<protein>
    <recommendedName>
        <fullName evidence="3 7">Guanine deaminase</fullName>
        <shortName evidence="8">Guanase</shortName>
        <ecNumber evidence="3 7">3.5.4.3</ecNumber>
    </recommendedName>
    <alternativeName>
        <fullName evidence="8">Guanine aminohydrolase</fullName>
    </alternativeName>
</protein>
<comment type="similarity">
    <text evidence="2 8">Belongs to the metallo-dependent hydrolases superfamily. ATZ/TRZ family.</text>
</comment>